<name>A0A6J7ZIX9_PLARU</name>
<dbReference type="AlphaFoldDB" id="A0A6J7ZIX9"/>
<evidence type="ECO:0000313" key="3">
    <source>
        <dbReference type="Proteomes" id="UP000196521"/>
    </source>
</evidence>
<comment type="caution">
    <text evidence="2">The sequence shown here is derived from an EMBL/GenBank/DDBJ whole genome shotgun (WGS) entry which is preliminary data.</text>
</comment>
<proteinExistence type="predicted"/>
<protein>
    <submittedName>
        <fullName evidence="2">Uncharacterized protein</fullName>
    </submittedName>
</protein>
<gene>
    <name evidence="2" type="ORF">PLAN_150065</name>
</gene>
<evidence type="ECO:0000256" key="1">
    <source>
        <dbReference type="SAM" id="MobiDB-lite"/>
    </source>
</evidence>
<evidence type="ECO:0000313" key="2">
    <source>
        <dbReference type="EMBL" id="CAC5341955.1"/>
    </source>
</evidence>
<feature type="compositionally biased region" description="Polar residues" evidence="1">
    <location>
        <begin position="41"/>
        <end position="50"/>
    </location>
</feature>
<accession>A0A6J7ZIX9</accession>
<keyword evidence="3" id="KW-1185">Reference proteome</keyword>
<sequence>MAFLFGGFRVTPKQFFNQVFCQGKNALSSPPHPIKKDPPSEQINTSVITG</sequence>
<reference evidence="2" key="1">
    <citation type="submission" date="2020-05" db="EMBL/GenBank/DDBJ databases">
        <authorList>
            <consortium name="Genoscope - CEA"/>
            <person name="William W."/>
        </authorList>
    </citation>
    <scope>NUCLEOTIDE SEQUENCE [LARGE SCALE GENOMIC DNA]</scope>
    <source>
        <strain evidence="2">PCC 7821</strain>
    </source>
</reference>
<organism evidence="2 3">
    <name type="scientific">Planktothrix rubescens CCAP 1459/22</name>
    <dbReference type="NCBI Taxonomy" id="329571"/>
    <lineage>
        <taxon>Bacteria</taxon>
        <taxon>Bacillati</taxon>
        <taxon>Cyanobacteriota</taxon>
        <taxon>Cyanophyceae</taxon>
        <taxon>Oscillatoriophycideae</taxon>
        <taxon>Oscillatoriales</taxon>
        <taxon>Microcoleaceae</taxon>
        <taxon>Planktothrix</taxon>
    </lineage>
</organism>
<dbReference type="EMBL" id="CZCZ02000010">
    <property type="protein sequence ID" value="CAC5341955.1"/>
    <property type="molecule type" value="Genomic_DNA"/>
</dbReference>
<dbReference type="Proteomes" id="UP000196521">
    <property type="component" value="Unassembled WGS sequence"/>
</dbReference>
<feature type="region of interest" description="Disordered" evidence="1">
    <location>
        <begin position="28"/>
        <end position="50"/>
    </location>
</feature>
<dbReference type="RefSeq" id="WP_158442144.1">
    <property type="nucleotide sequence ID" value="NZ_LR812491.1"/>
</dbReference>